<dbReference type="KEGG" id="bacg:D2962_10860"/>
<dbReference type="PANTHER" id="PTHR42788">
    <property type="entry name" value="TAURINE IMPORT ATP-BINDING PROTEIN-RELATED"/>
    <property type="match status" value="1"/>
</dbReference>
<dbReference type="PROSITE" id="PS50893">
    <property type="entry name" value="ABC_TRANSPORTER_2"/>
    <property type="match status" value="1"/>
</dbReference>
<organism evidence="5 6">
    <name type="scientific">Biomaibacter acetigenes</name>
    <dbReference type="NCBI Taxonomy" id="2316383"/>
    <lineage>
        <taxon>Bacteria</taxon>
        <taxon>Bacillati</taxon>
        <taxon>Bacillota</taxon>
        <taxon>Clostridia</taxon>
        <taxon>Thermosediminibacterales</taxon>
        <taxon>Tepidanaerobacteraceae</taxon>
        <taxon>Biomaibacter</taxon>
    </lineage>
</organism>
<evidence type="ECO:0000313" key="5">
    <source>
        <dbReference type="EMBL" id="AYO31038.1"/>
    </source>
</evidence>
<dbReference type="InterPro" id="IPR003439">
    <property type="entry name" value="ABC_transporter-like_ATP-bd"/>
</dbReference>
<dbReference type="Pfam" id="PF00005">
    <property type="entry name" value="ABC_tran"/>
    <property type="match status" value="1"/>
</dbReference>
<dbReference type="Proteomes" id="UP000280960">
    <property type="component" value="Chromosome"/>
</dbReference>
<proteinExistence type="predicted"/>
<evidence type="ECO:0000259" key="4">
    <source>
        <dbReference type="PROSITE" id="PS50893"/>
    </source>
</evidence>
<keyword evidence="2" id="KW-0547">Nucleotide-binding</keyword>
<feature type="domain" description="ABC transporter" evidence="4">
    <location>
        <begin position="2"/>
        <end position="233"/>
    </location>
</feature>
<evidence type="ECO:0000256" key="3">
    <source>
        <dbReference type="ARBA" id="ARBA00022840"/>
    </source>
</evidence>
<dbReference type="PROSITE" id="PS00211">
    <property type="entry name" value="ABC_TRANSPORTER_1"/>
    <property type="match status" value="1"/>
</dbReference>
<evidence type="ECO:0000256" key="2">
    <source>
        <dbReference type="ARBA" id="ARBA00022741"/>
    </source>
</evidence>
<protein>
    <submittedName>
        <fullName evidence="5">ABC transporter ATP-binding protein</fullName>
    </submittedName>
</protein>
<dbReference type="AlphaFoldDB" id="A0A3G2R7H4"/>
<dbReference type="CDD" id="cd03293">
    <property type="entry name" value="ABC_NrtD_SsuB_transporters"/>
    <property type="match status" value="1"/>
</dbReference>
<name>A0A3G2R7H4_9FIRM</name>
<keyword evidence="3 5" id="KW-0067">ATP-binding</keyword>
<dbReference type="GO" id="GO:0016887">
    <property type="term" value="F:ATP hydrolysis activity"/>
    <property type="evidence" value="ECO:0007669"/>
    <property type="project" value="InterPro"/>
</dbReference>
<dbReference type="SUPFAM" id="SSF52540">
    <property type="entry name" value="P-loop containing nucleoside triphosphate hydrolases"/>
    <property type="match status" value="1"/>
</dbReference>
<dbReference type="PANTHER" id="PTHR42788:SF13">
    <property type="entry name" value="ALIPHATIC SULFONATES IMPORT ATP-BINDING PROTEIN SSUB"/>
    <property type="match status" value="1"/>
</dbReference>
<gene>
    <name evidence="5" type="ORF">D2962_10860</name>
</gene>
<dbReference type="SMART" id="SM00382">
    <property type="entry name" value="AAA"/>
    <property type="match status" value="1"/>
</dbReference>
<evidence type="ECO:0000313" key="6">
    <source>
        <dbReference type="Proteomes" id="UP000280960"/>
    </source>
</evidence>
<dbReference type="InterPro" id="IPR017871">
    <property type="entry name" value="ABC_transporter-like_CS"/>
</dbReference>
<dbReference type="InterPro" id="IPR003593">
    <property type="entry name" value="AAA+_ATPase"/>
</dbReference>
<dbReference type="Gene3D" id="3.40.50.300">
    <property type="entry name" value="P-loop containing nucleotide triphosphate hydrolases"/>
    <property type="match status" value="1"/>
</dbReference>
<evidence type="ECO:0000256" key="1">
    <source>
        <dbReference type="ARBA" id="ARBA00022448"/>
    </source>
</evidence>
<sequence>MVKIENVSVVYSTKNARVKALENINLTLEDHKIYTMVGPSGSGKTTLIYTIAGLLKPTEGSVSIKGKKVEGPSRDTAVILQDFGLFPWKTVEQNIALGLIIRKENPDKLRVIVGDILDKLSLKPFAHHYPGQLSGGQKQRVAIGRALALSPSLLLMDEPFSSLDAFNRENMQHELLDLWRQNPMTILLVTHSIEEAVFLGQKIIILSPSPGKIMDIISNEGWGLRQSVRHYKTVNLVRNKMSRYVK</sequence>
<dbReference type="EMBL" id="CP033169">
    <property type="protein sequence ID" value="AYO31038.1"/>
    <property type="molecule type" value="Genomic_DNA"/>
</dbReference>
<dbReference type="RefSeq" id="WP_122014977.1">
    <property type="nucleotide sequence ID" value="NZ_CP033169.1"/>
</dbReference>
<keyword evidence="1" id="KW-0813">Transport</keyword>
<accession>A0A3G2R7H4</accession>
<dbReference type="InterPro" id="IPR027417">
    <property type="entry name" value="P-loop_NTPase"/>
</dbReference>
<reference evidence="5 6" key="1">
    <citation type="submission" date="2018-10" db="EMBL/GenBank/DDBJ databases">
        <authorList>
            <person name="Zhang X."/>
        </authorList>
    </citation>
    <scope>NUCLEOTIDE SEQUENCE [LARGE SCALE GENOMIC DNA]</scope>
    <source>
        <strain evidence="5 6">SK-G1</strain>
    </source>
</reference>
<keyword evidence="6" id="KW-1185">Reference proteome</keyword>
<dbReference type="InterPro" id="IPR050166">
    <property type="entry name" value="ABC_transporter_ATP-bind"/>
</dbReference>
<dbReference type="GO" id="GO:0005524">
    <property type="term" value="F:ATP binding"/>
    <property type="evidence" value="ECO:0007669"/>
    <property type="project" value="UniProtKB-KW"/>
</dbReference>